<name>A0A0C1MYK3_9CYAN</name>
<proteinExistence type="predicted"/>
<dbReference type="EMBL" id="JHEG04000001">
    <property type="protein sequence ID" value="KAF3889085.1"/>
    <property type="molecule type" value="Genomic_DNA"/>
</dbReference>
<dbReference type="RefSeq" id="WP_038076078.1">
    <property type="nucleotide sequence ID" value="NZ_JHEG04000001.1"/>
</dbReference>
<dbReference type="AlphaFoldDB" id="A0A0C1MYK3"/>
<protein>
    <submittedName>
        <fullName evidence="3">Uncharacterized protein</fullName>
    </submittedName>
</protein>
<accession>A0A0C1MYK3</accession>
<dbReference type="Proteomes" id="UP000029738">
    <property type="component" value="Unassembled WGS sequence"/>
</dbReference>
<organism evidence="3">
    <name type="scientific">Tolypothrix bouteillei VB521301</name>
    <dbReference type="NCBI Taxonomy" id="1479485"/>
    <lineage>
        <taxon>Bacteria</taxon>
        <taxon>Bacillati</taxon>
        <taxon>Cyanobacteriota</taxon>
        <taxon>Cyanophyceae</taxon>
        <taxon>Nostocales</taxon>
        <taxon>Tolypothrichaceae</taxon>
        <taxon>Tolypothrix</taxon>
    </lineage>
</organism>
<reference evidence="3" key="1">
    <citation type="journal article" date="2015" name="Genome Announc.">
        <title>Draft Genome Sequence of Tolypothrix boutellei Strain VB521301.</title>
        <authorList>
            <person name="Chandrababunaidu M.M."/>
            <person name="Singh D."/>
            <person name="Sen D."/>
            <person name="Bhan S."/>
            <person name="Das S."/>
            <person name="Gupta A."/>
            <person name="Adhikary S.P."/>
            <person name="Tripathy S."/>
        </authorList>
    </citation>
    <scope>NUCLEOTIDE SEQUENCE</scope>
    <source>
        <strain evidence="3">VB521301</strain>
    </source>
</reference>
<sequence length="175" mass="20646">MCFVGFNQQPLSKEKLLELLDKHSTLPSYYFLRWKHRVGGFWERRNEKFGNIEDDIRERLKNNLPKNSLQNNPTPEPTETFPSPEGQLFNSILEIRWKRQKGEYQVLVLSSKDTEADFTPIQRNWEILEQNALTHSPTETRFPKGLNTEQLNIAQRYFRDSHTATVHFVALTVKN</sequence>
<evidence type="ECO:0000313" key="4">
    <source>
        <dbReference type="Proteomes" id="UP000029738"/>
    </source>
</evidence>
<evidence type="ECO:0000313" key="2">
    <source>
        <dbReference type="EMBL" id="KAF3889085.1"/>
    </source>
</evidence>
<reference evidence="2" key="2">
    <citation type="submission" date="2019-11" db="EMBL/GenBank/DDBJ databases">
        <title>Improved Assembly of Tolypothrix boutellei genome.</title>
        <authorList>
            <person name="Sarangi A.N."/>
            <person name="Mukherjee M."/>
            <person name="Ghosh S."/>
            <person name="Singh D."/>
            <person name="Das A."/>
            <person name="Kant S."/>
            <person name="Prusty A."/>
            <person name="Tripathy S."/>
        </authorList>
    </citation>
    <scope>NUCLEOTIDE SEQUENCE</scope>
    <source>
        <strain evidence="2">VB521301</strain>
    </source>
</reference>
<comment type="caution">
    <text evidence="3">The sequence shown here is derived from an EMBL/GenBank/DDBJ whole genome shotgun (WGS) entry which is preliminary data.</text>
</comment>
<dbReference type="EMBL" id="JHEG02000059">
    <property type="protein sequence ID" value="KIE07442.1"/>
    <property type="molecule type" value="Genomic_DNA"/>
</dbReference>
<feature type="region of interest" description="Disordered" evidence="1">
    <location>
        <begin position="63"/>
        <end position="84"/>
    </location>
</feature>
<dbReference type="STRING" id="1479485.DA73_0240865"/>
<keyword evidence="4" id="KW-1185">Reference proteome</keyword>
<gene>
    <name evidence="3" type="ORF">DA73_0240865</name>
    <name evidence="2" type="ORF">DA73_0400029100</name>
</gene>
<evidence type="ECO:0000256" key="1">
    <source>
        <dbReference type="SAM" id="MobiDB-lite"/>
    </source>
</evidence>
<dbReference type="OrthoDB" id="573397at2"/>
<evidence type="ECO:0000313" key="3">
    <source>
        <dbReference type="EMBL" id="KIE07442.1"/>
    </source>
</evidence>